<evidence type="ECO:0000256" key="1">
    <source>
        <dbReference type="SAM" id="Phobius"/>
    </source>
</evidence>
<proteinExistence type="predicted"/>
<name>A0A3B0VPB9_9ZZZZ</name>
<dbReference type="InterPro" id="IPR053154">
    <property type="entry name" value="c-di-AMP_regulator"/>
</dbReference>
<organism evidence="2">
    <name type="scientific">hydrothermal vent metagenome</name>
    <dbReference type="NCBI Taxonomy" id="652676"/>
    <lineage>
        <taxon>unclassified sequences</taxon>
        <taxon>metagenomes</taxon>
        <taxon>ecological metagenomes</taxon>
    </lineage>
</organism>
<dbReference type="PANTHER" id="PTHR37804">
    <property type="entry name" value="CDAA REGULATORY PROTEIN CDAR"/>
    <property type="match status" value="1"/>
</dbReference>
<gene>
    <name evidence="2" type="ORF">MNBD_DELTA03-232</name>
</gene>
<keyword evidence="1" id="KW-0812">Transmembrane</keyword>
<feature type="transmembrane region" description="Helical" evidence="1">
    <location>
        <begin position="24"/>
        <end position="41"/>
    </location>
</feature>
<evidence type="ECO:0008006" key="3">
    <source>
        <dbReference type="Google" id="ProtNLM"/>
    </source>
</evidence>
<dbReference type="InterPro" id="IPR012505">
    <property type="entry name" value="YbbR"/>
</dbReference>
<evidence type="ECO:0000313" key="2">
    <source>
        <dbReference type="EMBL" id="VAW40942.1"/>
    </source>
</evidence>
<sequence length="321" mass="36160">MEKLADKQIKTNYRPPKLSWRKDWLIKLISLFFAVFLWYFVAGEDRVDMNVKIPVEIVNMPRDLIISNQFKNILEVTVSGPRSLIREISRSDISRSIDLSNAKPGNMIIDNKPDSISFARGITVLRIQPSHTILLIDKLIQKNLPIKAVTKGKPPREYELKRIILTPDHINISGPQNIIDKHKNLPTKPIDINGLDQEVTRQIYLNIPPEVINLIGSPSITARIIIKEKMVERKINKLTITVIGLAKGKKAVLKPRVVELKVRIPMLVSKSTLKPRQLFTARVDVSKISASQHSAAVKITATQPGIIIEDVIPASVNVTIK</sequence>
<dbReference type="EMBL" id="UOEX01000360">
    <property type="protein sequence ID" value="VAW40942.1"/>
    <property type="molecule type" value="Genomic_DNA"/>
</dbReference>
<reference evidence="2" key="1">
    <citation type="submission" date="2018-06" db="EMBL/GenBank/DDBJ databases">
        <authorList>
            <person name="Zhirakovskaya E."/>
        </authorList>
    </citation>
    <scope>NUCLEOTIDE SEQUENCE</scope>
</reference>
<dbReference type="Pfam" id="PF07949">
    <property type="entry name" value="YbbR"/>
    <property type="match status" value="2"/>
</dbReference>
<dbReference type="Gene3D" id="2.170.120.30">
    <property type="match status" value="2"/>
</dbReference>
<keyword evidence="1" id="KW-0472">Membrane</keyword>
<keyword evidence="1" id="KW-1133">Transmembrane helix</keyword>
<dbReference type="Gene3D" id="2.170.120.40">
    <property type="entry name" value="YbbR-like domain"/>
    <property type="match status" value="1"/>
</dbReference>
<accession>A0A3B0VPB9</accession>
<dbReference type="AlphaFoldDB" id="A0A3B0VPB9"/>
<protein>
    <recommendedName>
        <fullName evidence="3">Secreted protein associated with spyDAC</fullName>
    </recommendedName>
</protein>
<dbReference type="PANTHER" id="PTHR37804:SF1">
    <property type="entry name" value="CDAA REGULATORY PROTEIN CDAR"/>
    <property type="match status" value="1"/>
</dbReference>